<feature type="domain" description="BD-FAE-like" evidence="3">
    <location>
        <begin position="51"/>
        <end position="167"/>
    </location>
</feature>
<evidence type="ECO:0000256" key="1">
    <source>
        <dbReference type="ARBA" id="ARBA00022801"/>
    </source>
</evidence>
<dbReference type="InterPro" id="IPR050300">
    <property type="entry name" value="GDXG_lipolytic_enzyme"/>
</dbReference>
<accession>A0A953HX32</accession>
<dbReference type="Pfam" id="PF00326">
    <property type="entry name" value="Peptidase_S9"/>
    <property type="match status" value="1"/>
</dbReference>
<dbReference type="GO" id="GO:0008236">
    <property type="term" value="F:serine-type peptidase activity"/>
    <property type="evidence" value="ECO:0007669"/>
    <property type="project" value="InterPro"/>
</dbReference>
<evidence type="ECO:0000259" key="3">
    <source>
        <dbReference type="Pfam" id="PF20434"/>
    </source>
</evidence>
<comment type="caution">
    <text evidence="4">The sequence shown here is derived from an EMBL/GenBank/DDBJ whole genome shotgun (WGS) entry which is preliminary data.</text>
</comment>
<evidence type="ECO:0000313" key="5">
    <source>
        <dbReference type="Proteomes" id="UP000753961"/>
    </source>
</evidence>
<dbReference type="InterPro" id="IPR049492">
    <property type="entry name" value="BD-FAE-like_dom"/>
</dbReference>
<dbReference type="InterPro" id="IPR029058">
    <property type="entry name" value="AB_hydrolase_fold"/>
</dbReference>
<dbReference type="EMBL" id="JAHVHU010000004">
    <property type="protein sequence ID" value="MBY5957347.1"/>
    <property type="molecule type" value="Genomic_DNA"/>
</dbReference>
<gene>
    <name evidence="4" type="ORF">KUV50_04310</name>
</gene>
<dbReference type="InterPro" id="IPR001375">
    <property type="entry name" value="Peptidase_S9_cat"/>
</dbReference>
<keyword evidence="5" id="KW-1185">Reference proteome</keyword>
<dbReference type="Gene3D" id="3.40.50.1820">
    <property type="entry name" value="alpha/beta hydrolase"/>
    <property type="match status" value="1"/>
</dbReference>
<dbReference type="RefSeq" id="WP_222578866.1">
    <property type="nucleotide sequence ID" value="NZ_JAHVHU010000004.1"/>
</dbReference>
<dbReference type="SUPFAM" id="SSF53474">
    <property type="entry name" value="alpha/beta-Hydrolases"/>
    <property type="match status" value="1"/>
</dbReference>
<reference evidence="4" key="1">
    <citation type="submission" date="2021-06" db="EMBL/GenBank/DDBJ databases">
        <title>44 bacteria genomes isolated from Dapeng, Shenzhen.</title>
        <authorList>
            <person name="Zheng W."/>
            <person name="Yu S."/>
            <person name="Huang Y."/>
        </authorList>
    </citation>
    <scope>NUCLEOTIDE SEQUENCE</scope>
    <source>
        <strain evidence="4">DP5N28-2</strain>
    </source>
</reference>
<dbReference type="PANTHER" id="PTHR48081">
    <property type="entry name" value="AB HYDROLASE SUPERFAMILY PROTEIN C4A8.06C"/>
    <property type="match status" value="1"/>
</dbReference>
<protein>
    <submittedName>
        <fullName evidence="4">Alpha/beta hydrolase</fullName>
    </submittedName>
</protein>
<evidence type="ECO:0000313" key="4">
    <source>
        <dbReference type="EMBL" id="MBY5957347.1"/>
    </source>
</evidence>
<organism evidence="4 5">
    <name type="scientific">Membranihabitans marinus</name>
    <dbReference type="NCBI Taxonomy" id="1227546"/>
    <lineage>
        <taxon>Bacteria</taxon>
        <taxon>Pseudomonadati</taxon>
        <taxon>Bacteroidota</taxon>
        <taxon>Saprospiria</taxon>
        <taxon>Saprospirales</taxon>
        <taxon>Saprospiraceae</taxon>
        <taxon>Membranihabitans</taxon>
    </lineage>
</organism>
<sequence length="264" mass="29069">MAAYNPLKNTSNGEQDPVRFLEKTFEEIDIQNDVVFGETVNSKGEQQKLLLDVYTPDNDPMIDRPVIVWIHGGGFRYGNDKSQSYIVELATRFAKKGYVCISIDYRVREKPMDDISGTISDAVEDAAKALAWVRENEKSLGIDASKMVVGGGSAGGILGSSLCLNDQPDKKDSEGVIGFINLWGTPSAKWMALDIDKNDPPTIMVHGTDDQLVAYSSAVDLAERLKANNIKHELVTIEGAGHTPVDHMDEFEINISKFLYAILN</sequence>
<name>A0A953HX32_9BACT</name>
<proteinExistence type="predicted"/>
<evidence type="ECO:0000259" key="2">
    <source>
        <dbReference type="Pfam" id="PF00326"/>
    </source>
</evidence>
<keyword evidence="1 4" id="KW-0378">Hydrolase</keyword>
<dbReference type="GO" id="GO:0006508">
    <property type="term" value="P:proteolysis"/>
    <property type="evidence" value="ECO:0007669"/>
    <property type="project" value="InterPro"/>
</dbReference>
<dbReference type="Pfam" id="PF20434">
    <property type="entry name" value="BD-FAE"/>
    <property type="match status" value="1"/>
</dbReference>
<feature type="domain" description="Peptidase S9 prolyl oligopeptidase catalytic" evidence="2">
    <location>
        <begin position="196"/>
        <end position="243"/>
    </location>
</feature>
<dbReference type="Proteomes" id="UP000753961">
    <property type="component" value="Unassembled WGS sequence"/>
</dbReference>
<dbReference type="AlphaFoldDB" id="A0A953HX32"/>